<proteinExistence type="predicted"/>
<keyword evidence="2" id="KW-1185">Reference proteome</keyword>
<reference evidence="2" key="1">
    <citation type="journal article" date="2019" name="Int. J. Syst. Evol. Microbiol.">
        <title>The Global Catalogue of Microorganisms (GCM) 10K type strain sequencing project: providing services to taxonomists for standard genome sequencing and annotation.</title>
        <authorList>
            <consortium name="The Broad Institute Genomics Platform"/>
            <consortium name="The Broad Institute Genome Sequencing Center for Infectious Disease"/>
            <person name="Wu L."/>
            <person name="Ma J."/>
        </authorList>
    </citation>
    <scope>NUCLEOTIDE SEQUENCE [LARGE SCALE GENOMIC DNA]</scope>
    <source>
        <strain evidence="2">JCM 18326</strain>
    </source>
</reference>
<protein>
    <submittedName>
        <fullName evidence="1">Uncharacterized protein</fullName>
    </submittedName>
</protein>
<comment type="caution">
    <text evidence="1">The sequence shown here is derived from an EMBL/GenBank/DDBJ whole genome shotgun (WGS) entry which is preliminary data.</text>
</comment>
<dbReference type="EMBL" id="BAABJX010000024">
    <property type="protein sequence ID" value="GAA4831821.1"/>
    <property type="molecule type" value="Genomic_DNA"/>
</dbReference>
<accession>A0ABP9D6B0</accession>
<sequence>MNKIVFAGHCFRCSYQIIIFKLFYDGSTKKEGSEEAGLGLLCDSFSDDGFDGGVGEF</sequence>
<evidence type="ECO:0000313" key="2">
    <source>
        <dbReference type="Proteomes" id="UP001500298"/>
    </source>
</evidence>
<evidence type="ECO:0000313" key="1">
    <source>
        <dbReference type="EMBL" id="GAA4831821.1"/>
    </source>
</evidence>
<organism evidence="1 2">
    <name type="scientific">Algivirga pacifica</name>
    <dbReference type="NCBI Taxonomy" id="1162670"/>
    <lineage>
        <taxon>Bacteria</taxon>
        <taxon>Pseudomonadati</taxon>
        <taxon>Bacteroidota</taxon>
        <taxon>Cytophagia</taxon>
        <taxon>Cytophagales</taxon>
        <taxon>Flammeovirgaceae</taxon>
        <taxon>Algivirga</taxon>
    </lineage>
</organism>
<dbReference type="Proteomes" id="UP001500298">
    <property type="component" value="Unassembled WGS sequence"/>
</dbReference>
<gene>
    <name evidence="1" type="ORF">GCM10023331_16360</name>
</gene>
<name>A0ABP9D6B0_9BACT</name>